<dbReference type="Proteomes" id="UP001488838">
    <property type="component" value="Unassembled WGS sequence"/>
</dbReference>
<accession>A0AAW0HPE1</accession>
<organism evidence="2 3">
    <name type="scientific">Myodes glareolus</name>
    <name type="common">Bank vole</name>
    <name type="synonym">Clethrionomys glareolus</name>
    <dbReference type="NCBI Taxonomy" id="447135"/>
    <lineage>
        <taxon>Eukaryota</taxon>
        <taxon>Metazoa</taxon>
        <taxon>Chordata</taxon>
        <taxon>Craniata</taxon>
        <taxon>Vertebrata</taxon>
        <taxon>Euteleostomi</taxon>
        <taxon>Mammalia</taxon>
        <taxon>Eutheria</taxon>
        <taxon>Euarchontoglires</taxon>
        <taxon>Glires</taxon>
        <taxon>Rodentia</taxon>
        <taxon>Myomorpha</taxon>
        <taxon>Muroidea</taxon>
        <taxon>Cricetidae</taxon>
        <taxon>Arvicolinae</taxon>
        <taxon>Myodes</taxon>
    </lineage>
</organism>
<dbReference type="AlphaFoldDB" id="A0AAW0HPE1"/>
<keyword evidence="3" id="KW-1185">Reference proteome</keyword>
<evidence type="ECO:0000256" key="1">
    <source>
        <dbReference type="SAM" id="MobiDB-lite"/>
    </source>
</evidence>
<name>A0AAW0HPE1_MYOGA</name>
<reference evidence="2 3" key="1">
    <citation type="journal article" date="2023" name="bioRxiv">
        <title>Conserved and derived expression patterns and positive selection on dental genes reveal complex evolutionary context of ever-growing rodent molars.</title>
        <authorList>
            <person name="Calamari Z.T."/>
            <person name="Song A."/>
            <person name="Cohen E."/>
            <person name="Akter M."/>
            <person name="Roy R.D."/>
            <person name="Hallikas O."/>
            <person name="Christensen M.M."/>
            <person name="Li P."/>
            <person name="Marangoni P."/>
            <person name="Jernvall J."/>
            <person name="Klein O.D."/>
        </authorList>
    </citation>
    <scope>NUCLEOTIDE SEQUENCE [LARGE SCALE GENOMIC DNA]</scope>
    <source>
        <strain evidence="2">V071</strain>
    </source>
</reference>
<comment type="caution">
    <text evidence="2">The sequence shown here is derived from an EMBL/GenBank/DDBJ whole genome shotgun (WGS) entry which is preliminary data.</text>
</comment>
<evidence type="ECO:0000313" key="3">
    <source>
        <dbReference type="Proteomes" id="UP001488838"/>
    </source>
</evidence>
<feature type="region of interest" description="Disordered" evidence="1">
    <location>
        <begin position="1"/>
        <end position="21"/>
    </location>
</feature>
<proteinExistence type="predicted"/>
<protein>
    <submittedName>
        <fullName evidence="2">Uncharacterized protein</fullName>
    </submittedName>
</protein>
<evidence type="ECO:0000313" key="2">
    <source>
        <dbReference type="EMBL" id="KAK7803909.1"/>
    </source>
</evidence>
<dbReference type="EMBL" id="JBBHLL010000398">
    <property type="protein sequence ID" value="KAK7803909.1"/>
    <property type="molecule type" value="Genomic_DNA"/>
</dbReference>
<gene>
    <name evidence="2" type="ORF">U0070_020126</name>
</gene>
<sequence>MELRGKQKTSEQQGAEANRSRQRAARLCPRCLGHPEACLPSSTPTRTCGQPAPHHYSRYKQSRATPTYLRVQVADQKDGIPCACQAWNGDAASGSSCSSRRYG</sequence>